<sequence length="247" mass="24659">MSTTRAALVTGVDTELGAAVARRLGADGVRVVGHHRPGSAPGDTGPLEGTVSAAPADPDAVRDAVGRAAGLLGRLDVLAVCHARPHRAPLTALGPEEFWAHVDDTLTGSFLFAGAAAPYLARDGGGRIVLTASMWHVGGPGLAAVATAAGGIVALTKTLTRDLGPLGVGVNAVIPGLVDGEWLECDAAGLGTDTATLREHPGRSVPTGRLGTPDQVAATVAVLADGRLAAAVGQSINVNGGHLRTRT</sequence>
<dbReference type="EMBL" id="JAGPNL010000001">
    <property type="protein sequence ID" value="MBQ0825879.1"/>
    <property type="molecule type" value="Genomic_DNA"/>
</dbReference>
<comment type="caution">
    <text evidence="2">The sequence shown here is derived from an EMBL/GenBank/DDBJ whole genome shotgun (WGS) entry which is preliminary data.</text>
</comment>
<dbReference type="PANTHER" id="PTHR42760:SF40">
    <property type="entry name" value="3-OXOACYL-[ACYL-CARRIER-PROTEIN] REDUCTASE, CHLOROPLASTIC"/>
    <property type="match status" value="1"/>
</dbReference>
<dbReference type="InterPro" id="IPR002347">
    <property type="entry name" value="SDR_fam"/>
</dbReference>
<dbReference type="RefSeq" id="WP_210868517.1">
    <property type="nucleotide sequence ID" value="NZ_JAGPNL010000001.1"/>
</dbReference>
<gene>
    <name evidence="2" type="ORF">J5Y05_05060</name>
</gene>
<dbReference type="GO" id="GO:0016616">
    <property type="term" value="F:oxidoreductase activity, acting on the CH-OH group of donors, NAD or NADP as acceptor"/>
    <property type="evidence" value="ECO:0007669"/>
    <property type="project" value="TreeGrafter"/>
</dbReference>
<dbReference type="InterPro" id="IPR036291">
    <property type="entry name" value="NAD(P)-bd_dom_sf"/>
</dbReference>
<protein>
    <submittedName>
        <fullName evidence="2">SDR family oxidoreductase</fullName>
    </submittedName>
</protein>
<dbReference type="Pfam" id="PF13561">
    <property type="entry name" value="adh_short_C2"/>
    <property type="match status" value="1"/>
</dbReference>
<proteinExistence type="inferred from homology"/>
<evidence type="ECO:0000313" key="2">
    <source>
        <dbReference type="EMBL" id="MBQ0825879.1"/>
    </source>
</evidence>
<name>A0A941AX92_9ACTN</name>
<dbReference type="Gene3D" id="3.40.50.720">
    <property type="entry name" value="NAD(P)-binding Rossmann-like Domain"/>
    <property type="match status" value="1"/>
</dbReference>
<dbReference type="CDD" id="cd05233">
    <property type="entry name" value="SDR_c"/>
    <property type="match status" value="1"/>
</dbReference>
<organism evidence="2 3">
    <name type="scientific">Streptomyces tagetis</name>
    <dbReference type="NCBI Taxonomy" id="2820809"/>
    <lineage>
        <taxon>Bacteria</taxon>
        <taxon>Bacillati</taxon>
        <taxon>Actinomycetota</taxon>
        <taxon>Actinomycetes</taxon>
        <taxon>Kitasatosporales</taxon>
        <taxon>Streptomycetaceae</taxon>
        <taxon>Streptomyces</taxon>
    </lineage>
</organism>
<reference evidence="2" key="1">
    <citation type="submission" date="2021-04" db="EMBL/GenBank/DDBJ databases">
        <title>Genome seq and assembly of Streptomyces sp. RG38.</title>
        <authorList>
            <person name="Chhetri G."/>
        </authorList>
    </citation>
    <scope>NUCLEOTIDE SEQUENCE</scope>
    <source>
        <strain evidence="2">RG38</strain>
    </source>
</reference>
<evidence type="ECO:0000313" key="3">
    <source>
        <dbReference type="Proteomes" id="UP000677875"/>
    </source>
</evidence>
<dbReference type="PANTHER" id="PTHR42760">
    <property type="entry name" value="SHORT-CHAIN DEHYDROGENASES/REDUCTASES FAMILY MEMBER"/>
    <property type="match status" value="1"/>
</dbReference>
<accession>A0A941AX92</accession>
<dbReference type="GO" id="GO:0030497">
    <property type="term" value="P:fatty acid elongation"/>
    <property type="evidence" value="ECO:0007669"/>
    <property type="project" value="TreeGrafter"/>
</dbReference>
<dbReference type="Proteomes" id="UP000677875">
    <property type="component" value="Unassembled WGS sequence"/>
</dbReference>
<keyword evidence="3" id="KW-1185">Reference proteome</keyword>
<dbReference type="PRINTS" id="PR00081">
    <property type="entry name" value="GDHRDH"/>
</dbReference>
<dbReference type="AlphaFoldDB" id="A0A941AX92"/>
<evidence type="ECO:0000256" key="1">
    <source>
        <dbReference type="ARBA" id="ARBA00006484"/>
    </source>
</evidence>
<dbReference type="SUPFAM" id="SSF51735">
    <property type="entry name" value="NAD(P)-binding Rossmann-fold domains"/>
    <property type="match status" value="1"/>
</dbReference>
<comment type="similarity">
    <text evidence="1">Belongs to the short-chain dehydrogenases/reductases (SDR) family.</text>
</comment>